<dbReference type="KEGG" id="adl:AURDEDRAFT_114313"/>
<accession>J0D3F0</accession>
<protein>
    <submittedName>
        <fullName evidence="1">Uncharacterized protein</fullName>
    </submittedName>
</protein>
<gene>
    <name evidence="1" type="ORF">AURDEDRAFT_114313</name>
</gene>
<sequence length="446" mass="49904">MTLASHRLPKDAFKAYSKKEYHGEQPPKPCNACWHIAGSTLVVLGYNEDAKDVRRTASGGDPTLEIPWCSMDTIAHIMQRLEEKLMIPRAHWVLVAEGRVLERALIAFNSVIFSKTTPELVLVPHAAVDDYKKSAVPTPRTAVEIANTLFRLVEPLGSQDAKSWAAYIKQRRYLNTRLQELVVHGFDDYNMESPEGGMLEQIRLNTIRVLSSVKGVRPDTLRSTLEAVTPWQLDIEGSESGVGRVEMTTRIHSLRRPAAVDVKVDPSMCKVSYRVLDPVPADSVPKSARAGTWKSLLGWDQRDVNAYKGYRGPDERFDMSAFEVQSVKTVLYGDAIDISLVDTVRLLLASLGVYINLRIPDADYVEETPDDRYMSNEGGGNKDRFAFLSHELRYDFPRSEWLGVHIRRACNAPIPSDTDFGRTGAALRDHDVGGELDAAELDAMNY</sequence>
<dbReference type="OrthoDB" id="3012326at2759"/>
<dbReference type="EMBL" id="JH687770">
    <property type="protein sequence ID" value="EJD44626.1"/>
    <property type="molecule type" value="Genomic_DNA"/>
</dbReference>
<dbReference type="Proteomes" id="UP000006514">
    <property type="component" value="Unassembled WGS sequence"/>
</dbReference>
<evidence type="ECO:0000313" key="2">
    <source>
        <dbReference type="Proteomes" id="UP000006514"/>
    </source>
</evidence>
<keyword evidence="2" id="KW-1185">Reference proteome</keyword>
<evidence type="ECO:0000313" key="1">
    <source>
        <dbReference type="EMBL" id="EJD44626.1"/>
    </source>
</evidence>
<organism evidence="1 2">
    <name type="scientific">Auricularia subglabra (strain TFB-10046 / SS5)</name>
    <name type="common">White-rot fungus</name>
    <name type="synonym">Auricularia delicata (strain TFB10046)</name>
    <dbReference type="NCBI Taxonomy" id="717982"/>
    <lineage>
        <taxon>Eukaryota</taxon>
        <taxon>Fungi</taxon>
        <taxon>Dikarya</taxon>
        <taxon>Basidiomycota</taxon>
        <taxon>Agaricomycotina</taxon>
        <taxon>Agaricomycetes</taxon>
        <taxon>Auriculariales</taxon>
        <taxon>Auriculariaceae</taxon>
        <taxon>Auricularia</taxon>
    </lineage>
</organism>
<dbReference type="eggNOG" id="ENOG502T1Q3">
    <property type="taxonomic scope" value="Eukaryota"/>
</dbReference>
<name>J0D3F0_AURST</name>
<dbReference type="InParanoid" id="J0D3F0"/>
<reference evidence="2" key="1">
    <citation type="journal article" date="2012" name="Science">
        <title>The Paleozoic origin of enzymatic lignin decomposition reconstructed from 31 fungal genomes.</title>
        <authorList>
            <person name="Floudas D."/>
            <person name="Binder M."/>
            <person name="Riley R."/>
            <person name="Barry K."/>
            <person name="Blanchette R.A."/>
            <person name="Henrissat B."/>
            <person name="Martinez A.T."/>
            <person name="Otillar R."/>
            <person name="Spatafora J.W."/>
            <person name="Yadav J.S."/>
            <person name="Aerts A."/>
            <person name="Benoit I."/>
            <person name="Boyd A."/>
            <person name="Carlson A."/>
            <person name="Copeland A."/>
            <person name="Coutinho P.M."/>
            <person name="de Vries R.P."/>
            <person name="Ferreira P."/>
            <person name="Findley K."/>
            <person name="Foster B."/>
            <person name="Gaskell J."/>
            <person name="Glotzer D."/>
            <person name="Gorecki P."/>
            <person name="Heitman J."/>
            <person name="Hesse C."/>
            <person name="Hori C."/>
            <person name="Igarashi K."/>
            <person name="Jurgens J.A."/>
            <person name="Kallen N."/>
            <person name="Kersten P."/>
            <person name="Kohler A."/>
            <person name="Kuees U."/>
            <person name="Kumar T.K.A."/>
            <person name="Kuo A."/>
            <person name="LaButti K."/>
            <person name="Larrondo L.F."/>
            <person name="Lindquist E."/>
            <person name="Ling A."/>
            <person name="Lombard V."/>
            <person name="Lucas S."/>
            <person name="Lundell T."/>
            <person name="Martin R."/>
            <person name="McLaughlin D.J."/>
            <person name="Morgenstern I."/>
            <person name="Morin E."/>
            <person name="Murat C."/>
            <person name="Nagy L.G."/>
            <person name="Nolan M."/>
            <person name="Ohm R.A."/>
            <person name="Patyshakuliyeva A."/>
            <person name="Rokas A."/>
            <person name="Ruiz-Duenas F.J."/>
            <person name="Sabat G."/>
            <person name="Salamov A."/>
            <person name="Samejima M."/>
            <person name="Schmutz J."/>
            <person name="Slot J.C."/>
            <person name="St John F."/>
            <person name="Stenlid J."/>
            <person name="Sun H."/>
            <person name="Sun S."/>
            <person name="Syed K."/>
            <person name="Tsang A."/>
            <person name="Wiebenga A."/>
            <person name="Young D."/>
            <person name="Pisabarro A."/>
            <person name="Eastwood D.C."/>
            <person name="Martin F."/>
            <person name="Cullen D."/>
            <person name="Grigoriev I.V."/>
            <person name="Hibbett D.S."/>
        </authorList>
    </citation>
    <scope>NUCLEOTIDE SEQUENCE [LARGE SCALE GENOMIC DNA]</scope>
    <source>
        <strain evidence="2">TFB10046</strain>
    </source>
</reference>
<proteinExistence type="predicted"/>
<dbReference type="AlphaFoldDB" id="J0D3F0"/>